<evidence type="ECO:0000256" key="3">
    <source>
        <dbReference type="ARBA" id="ARBA00023159"/>
    </source>
</evidence>
<keyword evidence="7" id="KW-1185">Reference proteome</keyword>
<keyword evidence="2" id="KW-0238">DNA-binding</keyword>
<organism evidence="6 7">
    <name type="scientific">Halobacillus halophilus (strain ATCC 35676 / DSM 2266 / JCM 20832 / KCTC 3685 / LMG 17431 / NBRC 102448 / NCIMB 2269)</name>
    <name type="common">Sporosarcina halophila</name>
    <dbReference type="NCBI Taxonomy" id="866895"/>
    <lineage>
        <taxon>Bacteria</taxon>
        <taxon>Bacillati</taxon>
        <taxon>Bacillota</taxon>
        <taxon>Bacilli</taxon>
        <taxon>Bacillales</taxon>
        <taxon>Bacillaceae</taxon>
        <taxon>Halobacillus</taxon>
    </lineage>
</organism>
<dbReference type="CDD" id="cd01106">
    <property type="entry name" value="HTH_TipAL-Mta"/>
    <property type="match status" value="1"/>
</dbReference>
<evidence type="ECO:0000256" key="4">
    <source>
        <dbReference type="ARBA" id="ARBA00023163"/>
    </source>
</evidence>
<dbReference type="Gene3D" id="1.10.1660.10">
    <property type="match status" value="1"/>
</dbReference>
<reference evidence="6 7" key="1">
    <citation type="journal article" date="2013" name="Environ. Microbiol.">
        <title>Chloride and organic osmolytes: a hybrid strategy to cope with elevated salinities by the moderately halophilic, chloride-dependent bacterium Halobacillus halophilus.</title>
        <authorList>
            <person name="Saum S.H."/>
            <person name="Pfeiffer F."/>
            <person name="Palm P."/>
            <person name="Rampp M."/>
            <person name="Schuster S.C."/>
            <person name="Muller V."/>
            <person name="Oesterhelt D."/>
        </authorList>
    </citation>
    <scope>NUCLEOTIDE SEQUENCE [LARGE SCALE GENOMIC DNA]</scope>
    <source>
        <strain evidence="7">ATCC 35676 / DSM 2266 / JCM 20832 / KCTC 3685 / LMG 17431 / NBRC 102448 / NCIMB 2269</strain>
    </source>
</reference>
<sequence>MYKVKEVARLAGVSIRTLHHYHDIGLLSPSEVKSNGYRYYSEKEITRLQQILFFRELDFSLSKIQEILDAPDFDQEKALHRHKKILLEKSRRLERIILSVEQTLQSLKGGNQMTNHDRFQPFDKSQIEQHEKMYEKEVKERWGETEAYQESKRRTKAYSEEDWKNIQEEGAEIDKQIIGRMNQGPDDLDVQRLIDEKRKHISKYFYDCQLDIFRGLAEMYVSDPRFTKNFDQLQPGYAEFLRKAMYIYCNRMED</sequence>
<name>I0JHM2_HALH3</name>
<evidence type="ECO:0000313" key="6">
    <source>
        <dbReference type="EMBL" id="CCG43640.1"/>
    </source>
</evidence>
<dbReference type="RefSeq" id="WP_014641548.1">
    <property type="nucleotide sequence ID" value="NC_017668.1"/>
</dbReference>
<dbReference type="eggNOG" id="COG0789">
    <property type="taxonomic scope" value="Bacteria"/>
</dbReference>
<keyword evidence="3" id="KW-0010">Activator</keyword>
<dbReference type="InterPro" id="IPR009061">
    <property type="entry name" value="DNA-bd_dom_put_sf"/>
</dbReference>
<gene>
    <name evidence="6" type="primary">mta</name>
    <name evidence="6" type="ordered locus">HBHAL_1263</name>
</gene>
<dbReference type="SMART" id="SM00422">
    <property type="entry name" value="HTH_MERR"/>
    <property type="match status" value="1"/>
</dbReference>
<dbReference type="Pfam" id="PF07739">
    <property type="entry name" value="TipAS"/>
    <property type="match status" value="1"/>
</dbReference>
<proteinExistence type="predicted"/>
<dbReference type="InterPro" id="IPR047057">
    <property type="entry name" value="MerR_fam"/>
</dbReference>
<dbReference type="PANTHER" id="PTHR30204">
    <property type="entry name" value="REDOX-CYCLING DRUG-SENSING TRANSCRIPTIONAL ACTIVATOR SOXR"/>
    <property type="match status" value="1"/>
</dbReference>
<feature type="domain" description="HTH merR-type" evidence="5">
    <location>
        <begin position="1"/>
        <end position="70"/>
    </location>
</feature>
<dbReference type="AlphaFoldDB" id="I0JHM2"/>
<dbReference type="SUPFAM" id="SSF89082">
    <property type="entry name" value="Antibiotic binding domain of TipA-like multidrug resistance regulators"/>
    <property type="match status" value="1"/>
</dbReference>
<dbReference type="InterPro" id="IPR036244">
    <property type="entry name" value="TipA-like_antibiotic-bd"/>
</dbReference>
<accession>I0JHM2</accession>
<dbReference type="Gene3D" id="1.10.490.50">
    <property type="entry name" value="Antibiotic binding domain of TipA-like multidrug resistance regulators"/>
    <property type="match status" value="1"/>
</dbReference>
<dbReference type="HOGENOM" id="CLU_060077_0_6_9"/>
<keyword evidence="4" id="KW-0804">Transcription</keyword>
<dbReference type="GO" id="GO:0003677">
    <property type="term" value="F:DNA binding"/>
    <property type="evidence" value="ECO:0007669"/>
    <property type="project" value="UniProtKB-KW"/>
</dbReference>
<dbReference type="SUPFAM" id="SSF46955">
    <property type="entry name" value="Putative DNA-binding domain"/>
    <property type="match status" value="1"/>
</dbReference>
<dbReference type="EMBL" id="HE717023">
    <property type="protein sequence ID" value="CCG43640.1"/>
    <property type="molecule type" value="Genomic_DNA"/>
</dbReference>
<dbReference type="PRINTS" id="PR00040">
    <property type="entry name" value="HTHMERR"/>
</dbReference>
<dbReference type="PROSITE" id="PS50937">
    <property type="entry name" value="HTH_MERR_2"/>
    <property type="match status" value="1"/>
</dbReference>
<protein>
    <submittedName>
        <fullName evidence="6">GlnR/MerR family transcription regulator Mta</fullName>
    </submittedName>
</protein>
<dbReference type="KEGG" id="hhd:HBHAL_1263"/>
<evidence type="ECO:0000313" key="7">
    <source>
        <dbReference type="Proteomes" id="UP000007397"/>
    </source>
</evidence>
<dbReference type="InterPro" id="IPR000551">
    <property type="entry name" value="MerR-type_HTH_dom"/>
</dbReference>
<dbReference type="PANTHER" id="PTHR30204:SF90">
    <property type="entry name" value="HTH-TYPE TRANSCRIPTIONAL ACTIVATOR MTA"/>
    <property type="match status" value="1"/>
</dbReference>
<dbReference type="GO" id="GO:0003700">
    <property type="term" value="F:DNA-binding transcription factor activity"/>
    <property type="evidence" value="ECO:0007669"/>
    <property type="project" value="InterPro"/>
</dbReference>
<dbReference type="Proteomes" id="UP000007397">
    <property type="component" value="Chromosome"/>
</dbReference>
<evidence type="ECO:0000256" key="2">
    <source>
        <dbReference type="ARBA" id="ARBA00023125"/>
    </source>
</evidence>
<keyword evidence="1" id="KW-0805">Transcription regulation</keyword>
<dbReference type="STRING" id="866895.HBHAL_1263"/>
<dbReference type="InterPro" id="IPR012925">
    <property type="entry name" value="TipAS_dom"/>
</dbReference>
<evidence type="ECO:0000256" key="1">
    <source>
        <dbReference type="ARBA" id="ARBA00023015"/>
    </source>
</evidence>
<dbReference type="PATRIC" id="fig|866895.3.peg.266"/>
<dbReference type="Pfam" id="PF13411">
    <property type="entry name" value="MerR_1"/>
    <property type="match status" value="1"/>
</dbReference>
<evidence type="ECO:0000259" key="5">
    <source>
        <dbReference type="PROSITE" id="PS50937"/>
    </source>
</evidence>